<accession>A0A0F3IWH2</accession>
<sequence>MAMDDLVGAVYRRGAAIRMGRRAALMSALMRIAVLPSLRLARVPDLGALDATVSMIVARQAARDLGGRS</sequence>
<protein>
    <submittedName>
        <fullName evidence="1">Uncharacterized protein</fullName>
    </submittedName>
</protein>
<evidence type="ECO:0000313" key="1">
    <source>
        <dbReference type="EMBL" id="KJV10982.1"/>
    </source>
</evidence>
<keyword evidence="2" id="KW-1185">Reference proteome</keyword>
<name>A0A0F3IWH2_9PROT</name>
<gene>
    <name evidence="1" type="ORF">VZ95_01385</name>
</gene>
<comment type="caution">
    <text evidence="1">The sequence shown here is derived from an EMBL/GenBank/DDBJ whole genome shotgun (WGS) entry which is preliminary data.</text>
</comment>
<organism evidence="1 2">
    <name type="scientific">Elstera litoralis</name>
    <dbReference type="NCBI Taxonomy" id="552518"/>
    <lineage>
        <taxon>Bacteria</taxon>
        <taxon>Pseudomonadati</taxon>
        <taxon>Pseudomonadota</taxon>
        <taxon>Alphaproteobacteria</taxon>
        <taxon>Rhodospirillales</taxon>
        <taxon>Rhodospirillaceae</taxon>
        <taxon>Elstera</taxon>
    </lineage>
</organism>
<dbReference type="AlphaFoldDB" id="A0A0F3IWH2"/>
<reference evidence="1 2" key="1">
    <citation type="submission" date="2015-03" db="EMBL/GenBank/DDBJ databases">
        <title>Draft genome sequence of Elstera litoralis.</title>
        <authorList>
            <person name="Rahalkar M.C."/>
            <person name="Dhakephalkar P.K."/>
            <person name="Pore S.D."/>
            <person name="Arora P."/>
            <person name="Kapse N.G."/>
            <person name="Pandit P.S."/>
        </authorList>
    </citation>
    <scope>NUCLEOTIDE SEQUENCE [LARGE SCALE GENOMIC DNA]</scope>
    <source>
        <strain evidence="1 2">Dia-1</strain>
    </source>
</reference>
<evidence type="ECO:0000313" key="2">
    <source>
        <dbReference type="Proteomes" id="UP000033774"/>
    </source>
</evidence>
<proteinExistence type="predicted"/>
<dbReference type="Proteomes" id="UP000033774">
    <property type="component" value="Unassembled WGS sequence"/>
</dbReference>
<dbReference type="EMBL" id="LAJY01000021">
    <property type="protein sequence ID" value="KJV10982.1"/>
    <property type="molecule type" value="Genomic_DNA"/>
</dbReference>